<name>A0A7H0IFJ1_9ACTN</name>
<protein>
    <recommendedName>
        <fullName evidence="3">HD domain-containing protein</fullName>
    </recommendedName>
</protein>
<sequence>MSTTPSLVELAARKQLPRHQFTDAATVRWIAEHRPDELTDGTPRLGPAARRLLVRTAMPVAWLAEPRLHDSLHGVRHGMRTAALAALLAQAVGLDETDVTTAIVAAAVHDCRRLHDQDDRGHGARAARWLTVNAEDVWGRFRLEMTPAAVRQAAVSVRLHEVPYPDFTPDDEADYAGARVIADVVKAADALDRYRLPKLTWWPDARHVRVDAFEELMAVAFDLVLWSEADHVTGTDSTTAVLKAFARRELI</sequence>
<gene>
    <name evidence="1" type="ORF">IAG44_20415</name>
</gene>
<accession>A0A7H0IFJ1</accession>
<dbReference type="Gene3D" id="1.10.3210.10">
    <property type="entry name" value="Hypothetical protein af1432"/>
    <property type="match status" value="1"/>
</dbReference>
<dbReference type="EMBL" id="CP060828">
    <property type="protein sequence ID" value="QNP71557.1"/>
    <property type="molecule type" value="Genomic_DNA"/>
</dbReference>
<proteinExistence type="predicted"/>
<evidence type="ECO:0000313" key="2">
    <source>
        <dbReference type="Proteomes" id="UP000516052"/>
    </source>
</evidence>
<dbReference type="SUPFAM" id="SSF109604">
    <property type="entry name" value="HD-domain/PDEase-like"/>
    <property type="match status" value="1"/>
</dbReference>
<evidence type="ECO:0008006" key="3">
    <source>
        <dbReference type="Google" id="ProtNLM"/>
    </source>
</evidence>
<keyword evidence="2" id="KW-1185">Reference proteome</keyword>
<evidence type="ECO:0000313" key="1">
    <source>
        <dbReference type="EMBL" id="QNP71557.1"/>
    </source>
</evidence>
<dbReference type="RefSeq" id="WP_187748526.1">
    <property type="nucleotide sequence ID" value="NZ_CP060828.1"/>
</dbReference>
<dbReference type="KEGG" id="sroi:IAG44_20415"/>
<organism evidence="1 2">
    <name type="scientific">Streptomyces roseirectus</name>
    <dbReference type="NCBI Taxonomy" id="2768066"/>
    <lineage>
        <taxon>Bacteria</taxon>
        <taxon>Bacillati</taxon>
        <taxon>Actinomycetota</taxon>
        <taxon>Actinomycetes</taxon>
        <taxon>Kitasatosporales</taxon>
        <taxon>Streptomycetaceae</taxon>
        <taxon>Streptomyces</taxon>
    </lineage>
</organism>
<dbReference type="Proteomes" id="UP000516052">
    <property type="component" value="Chromosome"/>
</dbReference>
<reference evidence="1 2" key="1">
    <citation type="submission" date="2020-08" db="EMBL/GenBank/DDBJ databases">
        <title>A novel species.</title>
        <authorList>
            <person name="Gao J."/>
        </authorList>
    </citation>
    <scope>NUCLEOTIDE SEQUENCE [LARGE SCALE GENOMIC DNA]</scope>
    <source>
        <strain evidence="1 2">CRXT-G-22</strain>
    </source>
</reference>
<dbReference type="AlphaFoldDB" id="A0A7H0IFJ1"/>